<protein>
    <submittedName>
        <fullName evidence="1">Putative glycosyl transferase</fullName>
    </submittedName>
</protein>
<dbReference type="InterPro" id="IPR029044">
    <property type="entry name" value="Nucleotide-diphossugar_trans"/>
</dbReference>
<dbReference type="EMBL" id="CP031165">
    <property type="protein sequence ID" value="AXV05655.1"/>
    <property type="molecule type" value="Genomic_DNA"/>
</dbReference>
<gene>
    <name evidence="1" type="ORF">DVS28_a0954</name>
</gene>
<dbReference type="RefSeq" id="WP_114590431.1">
    <property type="nucleotide sequence ID" value="NZ_CP031165.1"/>
</dbReference>
<reference evidence="1 2" key="1">
    <citation type="submission" date="2018-09" db="EMBL/GenBank/DDBJ databases">
        <title>Complete genome sequence of Euzebya sp. DY32-46 isolated from seawater of Pacific Ocean.</title>
        <authorList>
            <person name="Xu L."/>
            <person name="Wu Y.-H."/>
            <person name="Xu X.-W."/>
        </authorList>
    </citation>
    <scope>NUCLEOTIDE SEQUENCE [LARGE SCALE GENOMIC DNA]</scope>
    <source>
        <strain evidence="1 2">DY32-46</strain>
    </source>
</reference>
<dbReference type="KEGG" id="euz:DVS28_a0954"/>
<dbReference type="PANTHER" id="PTHR43685:SF2">
    <property type="entry name" value="GLYCOSYLTRANSFERASE 2-LIKE DOMAIN-CONTAINING PROTEIN"/>
    <property type="match status" value="1"/>
</dbReference>
<dbReference type="OrthoDB" id="1757142at2"/>
<evidence type="ECO:0000313" key="2">
    <source>
        <dbReference type="Proteomes" id="UP000264006"/>
    </source>
</evidence>
<proteinExistence type="predicted"/>
<dbReference type="Pfam" id="PF13641">
    <property type="entry name" value="Glyco_tranf_2_3"/>
    <property type="match status" value="1"/>
</dbReference>
<dbReference type="SUPFAM" id="SSF53448">
    <property type="entry name" value="Nucleotide-diphospho-sugar transferases"/>
    <property type="match status" value="1"/>
</dbReference>
<keyword evidence="2" id="KW-1185">Reference proteome</keyword>
<sequence length="325" mass="33734">MTLGPDDVGVVVPARHAAGTLARAVSSALAEGVGAVVIAVDPTDQPTASAAARVAERDTRISVVDNPGGATPTGLNIAIAALPHQVVARLDAHAAFRPGYVRAALTALEGQGAAVVGGLQRSLATSPVGRATATAMGTWLGSGGASHRTGTVAGPSETAYLGVFRREWLDRVGGYDPSLARNQDYEICHRIRRAGGLVWFSPDMDATHEPRDTWTELAAQYHDFGRWKRHVMATAPGSIQPRQLAAPALVVGLVGSVLVARRRPRPAAVVPMAWLAAIGTAAATADAVDASPLTRADRVRIGGALGVMHLAWGTGFWRGGRGRGR</sequence>
<dbReference type="InterPro" id="IPR050834">
    <property type="entry name" value="Glycosyltransf_2"/>
</dbReference>
<organism evidence="1 2">
    <name type="scientific">Euzebya pacifica</name>
    <dbReference type="NCBI Taxonomy" id="1608957"/>
    <lineage>
        <taxon>Bacteria</taxon>
        <taxon>Bacillati</taxon>
        <taxon>Actinomycetota</taxon>
        <taxon>Nitriliruptoria</taxon>
        <taxon>Euzebyales</taxon>
    </lineage>
</organism>
<dbReference type="Proteomes" id="UP000264006">
    <property type="component" value="Chromosome"/>
</dbReference>
<evidence type="ECO:0000313" key="1">
    <source>
        <dbReference type="EMBL" id="AXV05655.1"/>
    </source>
</evidence>
<accession>A0A346XTV8</accession>
<dbReference type="PANTHER" id="PTHR43685">
    <property type="entry name" value="GLYCOSYLTRANSFERASE"/>
    <property type="match status" value="1"/>
</dbReference>
<dbReference type="Gene3D" id="3.90.550.10">
    <property type="entry name" value="Spore Coat Polysaccharide Biosynthesis Protein SpsA, Chain A"/>
    <property type="match status" value="1"/>
</dbReference>
<dbReference type="GO" id="GO:0016740">
    <property type="term" value="F:transferase activity"/>
    <property type="evidence" value="ECO:0007669"/>
    <property type="project" value="UniProtKB-KW"/>
</dbReference>
<keyword evidence="1" id="KW-0808">Transferase</keyword>
<name>A0A346XTV8_9ACTN</name>
<dbReference type="AlphaFoldDB" id="A0A346XTV8"/>